<evidence type="ECO:0000313" key="2">
    <source>
        <dbReference type="EMBL" id="WMV33993.1"/>
    </source>
</evidence>
<proteinExistence type="predicted"/>
<sequence>MYSPHQKHQICRCLADEWLHTTVRPVSTVFLTVLITIAAALASSPEVGSSMNIMEGLETSSTAILQCQLPEATEAKHNIAGIHILSHVVNE</sequence>
<gene>
    <name evidence="2" type="ORF">MTR67_027378</name>
</gene>
<organism evidence="2 3">
    <name type="scientific">Solanum verrucosum</name>
    <dbReference type="NCBI Taxonomy" id="315347"/>
    <lineage>
        <taxon>Eukaryota</taxon>
        <taxon>Viridiplantae</taxon>
        <taxon>Streptophyta</taxon>
        <taxon>Embryophyta</taxon>
        <taxon>Tracheophyta</taxon>
        <taxon>Spermatophyta</taxon>
        <taxon>Magnoliopsida</taxon>
        <taxon>eudicotyledons</taxon>
        <taxon>Gunneridae</taxon>
        <taxon>Pentapetalae</taxon>
        <taxon>asterids</taxon>
        <taxon>lamiids</taxon>
        <taxon>Solanales</taxon>
        <taxon>Solanaceae</taxon>
        <taxon>Solanoideae</taxon>
        <taxon>Solaneae</taxon>
        <taxon>Solanum</taxon>
    </lineage>
</organism>
<dbReference type="AlphaFoldDB" id="A0AAF0R4L2"/>
<evidence type="ECO:0000313" key="3">
    <source>
        <dbReference type="Proteomes" id="UP001234989"/>
    </source>
</evidence>
<reference evidence="2" key="1">
    <citation type="submission" date="2023-08" db="EMBL/GenBank/DDBJ databases">
        <title>A de novo genome assembly of Solanum verrucosum Schlechtendal, a Mexican diploid species geographically isolated from the other diploid A-genome species in potato relatives.</title>
        <authorList>
            <person name="Hosaka K."/>
        </authorList>
    </citation>
    <scope>NUCLEOTIDE SEQUENCE</scope>
    <source>
        <tissue evidence="2">Young leaves</tissue>
    </source>
</reference>
<name>A0AAF0R4L2_SOLVR</name>
<keyword evidence="1" id="KW-0812">Transmembrane</keyword>
<keyword evidence="3" id="KW-1185">Reference proteome</keyword>
<evidence type="ECO:0000256" key="1">
    <source>
        <dbReference type="SAM" id="Phobius"/>
    </source>
</evidence>
<keyword evidence="1" id="KW-0472">Membrane</keyword>
<keyword evidence="1" id="KW-1133">Transmembrane helix</keyword>
<accession>A0AAF0R4L2</accession>
<feature type="transmembrane region" description="Helical" evidence="1">
    <location>
        <begin position="26"/>
        <end position="44"/>
    </location>
</feature>
<protein>
    <submittedName>
        <fullName evidence="2">Uncharacterized protein</fullName>
    </submittedName>
</protein>
<dbReference type="Proteomes" id="UP001234989">
    <property type="component" value="Chromosome 6"/>
</dbReference>
<dbReference type="EMBL" id="CP133617">
    <property type="protein sequence ID" value="WMV33993.1"/>
    <property type="molecule type" value="Genomic_DNA"/>
</dbReference>